<dbReference type="Pfam" id="PF22486">
    <property type="entry name" value="MATH_2"/>
    <property type="match status" value="1"/>
</dbReference>
<dbReference type="CDD" id="cd00121">
    <property type="entry name" value="MATH"/>
    <property type="match status" value="1"/>
</dbReference>
<protein>
    <submittedName>
        <fullName evidence="3">MATH domain and coiled-coil domain-containing protein</fullName>
    </submittedName>
</protein>
<keyword evidence="4" id="KW-1185">Reference proteome</keyword>
<accession>A0ABD1BCB2</accession>
<sequence>METELKKSLSWEIDNLFSDKNADVLQSEPFSSGGCQWILSVFPKGFGGGGHLTTCLGVYDPCKSLRSGWKRRIIYDMVFLNQSGKELHRKDKRCLMFCAEASQWAYTMPLTNLQDKGFFDSNKVTIEVYMKVLEAFHQGKSSTDNDLVDFNGIQVLASQVTSYAKLYYQHPHIFLDTALTKKENPVYSALFFFLIETLSKSPHSLSLAELTNVQNGLTELTKAGFKMDVLKSKLEEVSGERKKALPLGQRIKNLELTLTDLKAQRDQETIKYLSTAKFTSFEFINLFIHRFCLSCFSI</sequence>
<dbReference type="PANTHER" id="PTHR46236:SF12">
    <property type="entry name" value="MATH DOMAIN-CONTAINING PROTEIN"/>
    <property type="match status" value="1"/>
</dbReference>
<dbReference type="Gene3D" id="2.60.210.10">
    <property type="entry name" value="Apoptosis, Tumor Necrosis Factor Receptor Associated Protein 2, Chain A"/>
    <property type="match status" value="1"/>
</dbReference>
<dbReference type="AlphaFoldDB" id="A0ABD1BCB2"/>
<dbReference type="InterPro" id="IPR050804">
    <property type="entry name" value="MCC"/>
</dbReference>
<dbReference type="SUPFAM" id="SSF49599">
    <property type="entry name" value="TRAF domain-like"/>
    <property type="match status" value="1"/>
</dbReference>
<dbReference type="PROSITE" id="PS50144">
    <property type="entry name" value="MATH"/>
    <property type="match status" value="1"/>
</dbReference>
<dbReference type="EMBL" id="JBANAX010000263">
    <property type="protein sequence ID" value="KAL1216553.1"/>
    <property type="molecule type" value="Genomic_DNA"/>
</dbReference>
<dbReference type="InterPro" id="IPR008974">
    <property type="entry name" value="TRAF-like"/>
</dbReference>
<comment type="caution">
    <text evidence="3">The sequence shown here is derived from an EMBL/GenBank/DDBJ whole genome shotgun (WGS) entry which is preliminary data.</text>
</comment>
<evidence type="ECO:0000313" key="4">
    <source>
        <dbReference type="Proteomes" id="UP001558713"/>
    </source>
</evidence>
<dbReference type="PANTHER" id="PTHR46236">
    <property type="entry name" value="TRAF-LIKE SUPERFAMILY PROTEIN"/>
    <property type="match status" value="1"/>
</dbReference>
<gene>
    <name evidence="3" type="ORF">V5N11_030192</name>
</gene>
<evidence type="ECO:0000256" key="1">
    <source>
        <dbReference type="ARBA" id="ARBA00023054"/>
    </source>
</evidence>
<proteinExistence type="predicted"/>
<dbReference type="InterPro" id="IPR002083">
    <property type="entry name" value="MATH/TRAF_dom"/>
</dbReference>
<dbReference type="Proteomes" id="UP001558713">
    <property type="component" value="Unassembled WGS sequence"/>
</dbReference>
<evidence type="ECO:0000259" key="2">
    <source>
        <dbReference type="PROSITE" id="PS50144"/>
    </source>
</evidence>
<evidence type="ECO:0000313" key="3">
    <source>
        <dbReference type="EMBL" id="KAL1216553.1"/>
    </source>
</evidence>
<keyword evidence="1" id="KW-0175">Coiled coil</keyword>
<organism evidence="3 4">
    <name type="scientific">Cardamine amara subsp. amara</name>
    <dbReference type="NCBI Taxonomy" id="228776"/>
    <lineage>
        <taxon>Eukaryota</taxon>
        <taxon>Viridiplantae</taxon>
        <taxon>Streptophyta</taxon>
        <taxon>Embryophyta</taxon>
        <taxon>Tracheophyta</taxon>
        <taxon>Spermatophyta</taxon>
        <taxon>Magnoliopsida</taxon>
        <taxon>eudicotyledons</taxon>
        <taxon>Gunneridae</taxon>
        <taxon>Pentapetalae</taxon>
        <taxon>rosids</taxon>
        <taxon>malvids</taxon>
        <taxon>Brassicales</taxon>
        <taxon>Brassicaceae</taxon>
        <taxon>Cardamineae</taxon>
        <taxon>Cardamine</taxon>
    </lineage>
</organism>
<name>A0ABD1BCB2_CARAN</name>
<feature type="domain" description="MATH" evidence="2">
    <location>
        <begin position="6"/>
        <end position="130"/>
    </location>
</feature>
<reference evidence="3 4" key="1">
    <citation type="submission" date="2024-04" db="EMBL/GenBank/DDBJ databases">
        <title>Genome assembly C_amara_ONT_v2.</title>
        <authorList>
            <person name="Yant L."/>
            <person name="Moore C."/>
            <person name="Slenker M."/>
        </authorList>
    </citation>
    <scope>NUCLEOTIDE SEQUENCE [LARGE SCALE GENOMIC DNA]</scope>
    <source>
        <tissue evidence="3">Leaf</tissue>
    </source>
</reference>